<sequence>MGDVGVVSSLSAILLRGREAASVRRGLLSDPNPPASIFHPNALKTLGTSDLKAALGQFNPVETEFGLVGRQAGACKTCFGQQFCKNMNLEAILKKEVQGCVWALRLAA</sequence>
<evidence type="ECO:0000313" key="1">
    <source>
        <dbReference type="EMBL" id="KAJ7633092.1"/>
    </source>
</evidence>
<dbReference type="EMBL" id="JARKIF010000008">
    <property type="protein sequence ID" value="KAJ7633092.1"/>
    <property type="molecule type" value="Genomic_DNA"/>
</dbReference>
<dbReference type="Proteomes" id="UP001221142">
    <property type="component" value="Unassembled WGS sequence"/>
</dbReference>
<evidence type="ECO:0000313" key="2">
    <source>
        <dbReference type="Proteomes" id="UP001221142"/>
    </source>
</evidence>
<accession>A0AAD7BXL8</accession>
<gene>
    <name evidence="1" type="ORF">FB45DRAFT_866550</name>
</gene>
<organism evidence="1 2">
    <name type="scientific">Roridomyces roridus</name>
    <dbReference type="NCBI Taxonomy" id="1738132"/>
    <lineage>
        <taxon>Eukaryota</taxon>
        <taxon>Fungi</taxon>
        <taxon>Dikarya</taxon>
        <taxon>Basidiomycota</taxon>
        <taxon>Agaricomycotina</taxon>
        <taxon>Agaricomycetes</taxon>
        <taxon>Agaricomycetidae</taxon>
        <taxon>Agaricales</taxon>
        <taxon>Marasmiineae</taxon>
        <taxon>Mycenaceae</taxon>
        <taxon>Roridomyces</taxon>
    </lineage>
</organism>
<comment type="caution">
    <text evidence="1">The sequence shown here is derived from an EMBL/GenBank/DDBJ whole genome shotgun (WGS) entry which is preliminary data.</text>
</comment>
<keyword evidence="2" id="KW-1185">Reference proteome</keyword>
<proteinExistence type="predicted"/>
<reference evidence="1" key="1">
    <citation type="submission" date="2023-03" db="EMBL/GenBank/DDBJ databases">
        <title>Massive genome expansion in bonnet fungi (Mycena s.s.) driven by repeated elements and novel gene families across ecological guilds.</title>
        <authorList>
            <consortium name="Lawrence Berkeley National Laboratory"/>
            <person name="Harder C.B."/>
            <person name="Miyauchi S."/>
            <person name="Viragh M."/>
            <person name="Kuo A."/>
            <person name="Thoen E."/>
            <person name="Andreopoulos B."/>
            <person name="Lu D."/>
            <person name="Skrede I."/>
            <person name="Drula E."/>
            <person name="Henrissat B."/>
            <person name="Morin E."/>
            <person name="Kohler A."/>
            <person name="Barry K."/>
            <person name="LaButti K."/>
            <person name="Morin E."/>
            <person name="Salamov A."/>
            <person name="Lipzen A."/>
            <person name="Mereny Z."/>
            <person name="Hegedus B."/>
            <person name="Baldrian P."/>
            <person name="Stursova M."/>
            <person name="Weitz H."/>
            <person name="Taylor A."/>
            <person name="Grigoriev I.V."/>
            <person name="Nagy L.G."/>
            <person name="Martin F."/>
            <person name="Kauserud H."/>
        </authorList>
    </citation>
    <scope>NUCLEOTIDE SEQUENCE</scope>
    <source>
        <strain evidence="1">9284</strain>
    </source>
</reference>
<dbReference type="AlphaFoldDB" id="A0AAD7BXL8"/>
<protein>
    <submittedName>
        <fullName evidence="1">Uncharacterized protein</fullName>
    </submittedName>
</protein>
<name>A0AAD7BXL8_9AGAR</name>